<dbReference type="OrthoDB" id="9770036at2"/>
<evidence type="ECO:0000313" key="13">
    <source>
        <dbReference type="Proteomes" id="UP000323594"/>
    </source>
</evidence>
<comment type="similarity">
    <text evidence="6">Belongs to the ABC-4 integral membrane protein family.</text>
</comment>
<evidence type="ECO:0000313" key="11">
    <source>
        <dbReference type="EMBL" id="QEJ98682.1"/>
    </source>
</evidence>
<dbReference type="Proteomes" id="UP000042527">
    <property type="component" value="Unassembled WGS sequence"/>
</dbReference>
<proteinExistence type="inferred from homology"/>
<feature type="domain" description="ABC3 transporter permease C-terminal" evidence="8">
    <location>
        <begin position="292"/>
        <end position="409"/>
    </location>
</feature>
<dbReference type="Pfam" id="PF12704">
    <property type="entry name" value="MacB_PCD"/>
    <property type="match status" value="1"/>
</dbReference>
<dbReference type="InterPro" id="IPR025857">
    <property type="entry name" value="MacB_PCD"/>
</dbReference>
<feature type="domain" description="MacB-like periplasmic core" evidence="9">
    <location>
        <begin position="19"/>
        <end position="255"/>
    </location>
</feature>
<organism evidence="10 12">
    <name type="scientific">Treponema phagedenis</name>
    <dbReference type="NCBI Taxonomy" id="162"/>
    <lineage>
        <taxon>Bacteria</taxon>
        <taxon>Pseudomonadati</taxon>
        <taxon>Spirochaetota</taxon>
        <taxon>Spirochaetia</taxon>
        <taxon>Spirochaetales</taxon>
        <taxon>Treponemataceae</taxon>
        <taxon>Treponema</taxon>
    </lineage>
</organism>
<evidence type="ECO:0000256" key="4">
    <source>
        <dbReference type="ARBA" id="ARBA00022989"/>
    </source>
</evidence>
<keyword evidence="12" id="KW-1185">Reference proteome</keyword>
<feature type="transmembrane region" description="Helical" evidence="7">
    <location>
        <begin position="334"/>
        <end position="367"/>
    </location>
</feature>
<evidence type="ECO:0000256" key="5">
    <source>
        <dbReference type="ARBA" id="ARBA00023136"/>
    </source>
</evidence>
<feature type="transmembrane region" description="Helical" evidence="7">
    <location>
        <begin position="373"/>
        <end position="398"/>
    </location>
</feature>
<comment type="subcellular location">
    <subcellularLocation>
        <location evidence="1">Cell membrane</location>
        <topology evidence="1">Multi-pass membrane protein</topology>
    </subcellularLocation>
</comment>
<accession>A0A0B7GW77</accession>
<evidence type="ECO:0000313" key="10">
    <source>
        <dbReference type="EMBL" id="CEM61225.1"/>
    </source>
</evidence>
<dbReference type="EMBL" id="CDNC01000008">
    <property type="protein sequence ID" value="CEM61225.1"/>
    <property type="molecule type" value="Genomic_DNA"/>
</dbReference>
<keyword evidence="4 7" id="KW-1133">Transmembrane helix</keyword>
<keyword evidence="3 7" id="KW-0812">Transmembrane</keyword>
<dbReference type="Proteomes" id="UP000323594">
    <property type="component" value="Chromosome"/>
</dbReference>
<evidence type="ECO:0000313" key="12">
    <source>
        <dbReference type="Proteomes" id="UP000042527"/>
    </source>
</evidence>
<dbReference type="RefSeq" id="WP_024752365.1">
    <property type="nucleotide sequence ID" value="NZ_CDNC01000008.1"/>
</dbReference>
<name>A0A0B7GW77_TREPH</name>
<sequence>MIEDFINALQSLKHNKLRTVLSLLGIAIGVTAVVVITTMGSSLYGSMQKLFGPGKMDIMHLYPGWDYNTRKQTIELTEKYRSELKKSVHGIKTVYYTDGNSSKVFSQFSDGAARDITGVEYGNMEANNIKLAYGSYFSISDFANHRNKVIIGEKLAQELFPQGHPIGQTLKTVIDHWGYTESGRSGITYRELFAFEVIGVLEPTNNPFVRQTDYAIYMPRSSLLQMGGSGDRADSAEVQVYFEEKMDKVMEDIRAFSNEWAKNENSVELYSKKQEYERIAKILSMVSLILSAVAAISLLVGGINIMNIMFVTVTERKKEIGIRKALGGGRSNIIMQFLIETATLTLSGGIFGVVFGMALSFAILQFIPMKFELVFIPSLSGTIIAFTVSVAIGIFFGLKPAINAAKLDPVIALAG</sequence>
<protein>
    <submittedName>
        <fullName evidence="10">Efflux ABC transporter, permease protein</fullName>
    </submittedName>
    <submittedName>
        <fullName evidence="11">FtsX-like permease family protein</fullName>
    </submittedName>
</protein>
<dbReference type="GO" id="GO:0022857">
    <property type="term" value="F:transmembrane transporter activity"/>
    <property type="evidence" value="ECO:0007669"/>
    <property type="project" value="TreeGrafter"/>
</dbReference>
<reference evidence="10" key="1">
    <citation type="submission" date="2015-01" db="EMBL/GenBank/DDBJ databases">
        <authorList>
            <person name="Xiang T."/>
            <person name="Song Y."/>
            <person name="Huang L."/>
            <person name="Wang B."/>
            <person name="Wu P."/>
        </authorList>
    </citation>
    <scope>NUCLEOTIDE SEQUENCE [LARGE SCALE GENOMIC DNA]</scope>
    <source>
        <strain evidence="10">V1</strain>
    </source>
</reference>
<keyword evidence="5 7" id="KW-0472">Membrane</keyword>
<feature type="transmembrane region" description="Helical" evidence="7">
    <location>
        <begin position="20"/>
        <end position="44"/>
    </location>
</feature>
<dbReference type="InterPro" id="IPR050250">
    <property type="entry name" value="Macrolide_Exporter_MacB"/>
</dbReference>
<reference evidence="11 13" key="3">
    <citation type="submission" date="2019-08" db="EMBL/GenBank/DDBJ databases">
        <authorList>
            <person name="Kuhnert P."/>
        </authorList>
    </citation>
    <scope>NUCLEOTIDE SEQUENCE [LARGE SCALE GENOMIC DNA]</scope>
    <source>
        <strain evidence="11 13">B36.5</strain>
    </source>
</reference>
<evidence type="ECO:0000256" key="6">
    <source>
        <dbReference type="ARBA" id="ARBA00038076"/>
    </source>
</evidence>
<dbReference type="EMBL" id="CP042817">
    <property type="protein sequence ID" value="QEJ98682.1"/>
    <property type="molecule type" value="Genomic_DNA"/>
</dbReference>
<evidence type="ECO:0000256" key="2">
    <source>
        <dbReference type="ARBA" id="ARBA00022475"/>
    </source>
</evidence>
<dbReference type="Pfam" id="PF02687">
    <property type="entry name" value="FtsX"/>
    <property type="match status" value="1"/>
</dbReference>
<dbReference type="AlphaFoldDB" id="A0A0B7GW77"/>
<evidence type="ECO:0000256" key="3">
    <source>
        <dbReference type="ARBA" id="ARBA00022692"/>
    </source>
</evidence>
<evidence type="ECO:0000259" key="9">
    <source>
        <dbReference type="Pfam" id="PF12704"/>
    </source>
</evidence>
<dbReference type="PANTHER" id="PTHR30572">
    <property type="entry name" value="MEMBRANE COMPONENT OF TRANSPORTER-RELATED"/>
    <property type="match status" value="1"/>
</dbReference>
<dbReference type="InterPro" id="IPR003838">
    <property type="entry name" value="ABC3_permease_C"/>
</dbReference>
<gene>
    <name evidence="11" type="ORF">FUT82_12180</name>
    <name evidence="10" type="ORF">TPHV1_160026</name>
</gene>
<evidence type="ECO:0000256" key="7">
    <source>
        <dbReference type="SAM" id="Phobius"/>
    </source>
</evidence>
<dbReference type="PANTHER" id="PTHR30572:SF4">
    <property type="entry name" value="ABC TRANSPORTER PERMEASE YTRF"/>
    <property type="match status" value="1"/>
</dbReference>
<evidence type="ECO:0000256" key="1">
    <source>
        <dbReference type="ARBA" id="ARBA00004651"/>
    </source>
</evidence>
<dbReference type="GO" id="GO:0005886">
    <property type="term" value="C:plasma membrane"/>
    <property type="evidence" value="ECO:0007669"/>
    <property type="project" value="UniProtKB-SubCell"/>
</dbReference>
<dbReference type="GeneID" id="57752594"/>
<reference evidence="12" key="2">
    <citation type="submission" date="2015-01" db="EMBL/GenBank/DDBJ databases">
        <authorList>
            <person name="Manzoor Shahid"/>
            <person name="Zubair Saima"/>
        </authorList>
    </citation>
    <scope>NUCLEOTIDE SEQUENCE [LARGE SCALE GENOMIC DNA]</scope>
    <source>
        <strain evidence="12">V1</strain>
    </source>
</reference>
<feature type="transmembrane region" description="Helical" evidence="7">
    <location>
        <begin position="282"/>
        <end position="313"/>
    </location>
</feature>
<keyword evidence="2" id="KW-1003">Cell membrane</keyword>
<evidence type="ECO:0000259" key="8">
    <source>
        <dbReference type="Pfam" id="PF02687"/>
    </source>
</evidence>